<evidence type="ECO:0000313" key="1">
    <source>
        <dbReference type="EMBL" id="PGH22581.1"/>
    </source>
</evidence>
<name>A0A2B7YNE5_FUSNP</name>
<reference evidence="1 2" key="1">
    <citation type="submission" date="2017-06" db="EMBL/GenBank/DDBJ databases">
        <title>Genome sequencing of Fusobacterium nucleatum subsp. polymorphum KCOM 1232 (=ChDC F37).</title>
        <authorList>
            <person name="Kook J.-K."/>
            <person name="Park S.-N."/>
            <person name="Lim Y.K."/>
            <person name="Roh H."/>
        </authorList>
    </citation>
    <scope>NUCLEOTIDE SEQUENCE [LARGE SCALE GENOMIC DNA]</scope>
    <source>
        <strain evidence="2">KCOM 1232 ( ChDC F37)</strain>
    </source>
</reference>
<dbReference type="Proteomes" id="UP000222862">
    <property type="component" value="Unassembled WGS sequence"/>
</dbReference>
<dbReference type="EMBL" id="NJGI01000001">
    <property type="protein sequence ID" value="PGH22581.1"/>
    <property type="molecule type" value="Genomic_DNA"/>
</dbReference>
<dbReference type="InterPro" id="IPR018755">
    <property type="entry name" value="Phage_Mu_Gp48"/>
</dbReference>
<gene>
    <name evidence="1" type="ORF">RN96_05500</name>
</gene>
<evidence type="ECO:0000313" key="2">
    <source>
        <dbReference type="Proteomes" id="UP000222862"/>
    </source>
</evidence>
<dbReference type="AlphaFoldDB" id="A0A2B7YNE5"/>
<accession>A0A2B7YNE5</accession>
<proteinExistence type="predicted"/>
<protein>
    <recommendedName>
        <fullName evidence="3">DUF2313 domain-containing protein</fullName>
    </recommendedName>
</protein>
<sequence length="218" mass="25591">MEAKRLMRHMPKYYRGILEITLLQKVIEKELDTVDLISKDVLNQFFIYTATWSLPIWERIFGLSVGDKTSNIEERRENLISKLRSYGTTTKEMIARVAKTFTNGEIEVVEDNSNYAFKILFTSIVGIPKNIENFKAVIEVIKPAHLNFSIEFRYNTHNQVAYLLHNSLKLKTHKQIHDTRLYEDSAVVGKYHKQNEVGNLKNNELKTKTHKNIYDERR</sequence>
<dbReference type="RefSeq" id="WP_098702637.1">
    <property type="nucleotide sequence ID" value="NZ_NJGI01000001.1"/>
</dbReference>
<comment type="caution">
    <text evidence="1">The sequence shown here is derived from an EMBL/GenBank/DDBJ whole genome shotgun (WGS) entry which is preliminary data.</text>
</comment>
<dbReference type="Pfam" id="PF10076">
    <property type="entry name" value="Phage_Mu_Gp48"/>
    <property type="match status" value="1"/>
</dbReference>
<evidence type="ECO:0008006" key="3">
    <source>
        <dbReference type="Google" id="ProtNLM"/>
    </source>
</evidence>
<organism evidence="1 2">
    <name type="scientific">Fusobacterium nucleatum subsp. polymorphum</name>
    <name type="common">Fusobacterium polymorphum</name>
    <dbReference type="NCBI Taxonomy" id="76857"/>
    <lineage>
        <taxon>Bacteria</taxon>
        <taxon>Fusobacteriati</taxon>
        <taxon>Fusobacteriota</taxon>
        <taxon>Fusobacteriia</taxon>
        <taxon>Fusobacteriales</taxon>
        <taxon>Fusobacteriaceae</taxon>
        <taxon>Fusobacterium</taxon>
    </lineage>
</organism>